<evidence type="ECO:0008006" key="5">
    <source>
        <dbReference type="Google" id="ProtNLM"/>
    </source>
</evidence>
<feature type="compositionally biased region" description="Polar residues" evidence="1">
    <location>
        <begin position="24"/>
        <end position="58"/>
    </location>
</feature>
<accession>A0A1X7LMF7</accession>
<organism evidence="3 4">
    <name type="scientific">Paenibacillus aquistagni</name>
    <dbReference type="NCBI Taxonomy" id="1852522"/>
    <lineage>
        <taxon>Bacteria</taxon>
        <taxon>Bacillati</taxon>
        <taxon>Bacillota</taxon>
        <taxon>Bacilli</taxon>
        <taxon>Bacillales</taxon>
        <taxon>Paenibacillaceae</taxon>
        <taxon>Paenibacillus</taxon>
    </lineage>
</organism>
<dbReference type="AlphaFoldDB" id="A0A1X7LMF7"/>
<proteinExistence type="predicted"/>
<sequence length="194" mass="21150">MTQTWKYGALSLFLSAILVSGCSSASDETGTAASGTNPLNPQDTSQTEQTVDQETEPAQTEGAASKQEPPASQGDEAAHEQEQTSMEVERILFDGSIGEGYHKKVELMKDGSEHIVITNPQGKVQVDKREYEGLITSVNGHVLTVQLKQGLEKQITIPANVKRSDDTDKDYQVGLEIEWEQDAEGNILEVELDD</sequence>
<gene>
    <name evidence="3" type="ORF">SAMN06295960_3806</name>
</gene>
<evidence type="ECO:0000256" key="2">
    <source>
        <dbReference type="SAM" id="SignalP"/>
    </source>
</evidence>
<dbReference type="EMBL" id="FXAZ01000006">
    <property type="protein sequence ID" value="SMG55076.1"/>
    <property type="molecule type" value="Genomic_DNA"/>
</dbReference>
<evidence type="ECO:0000313" key="4">
    <source>
        <dbReference type="Proteomes" id="UP000193834"/>
    </source>
</evidence>
<dbReference type="RefSeq" id="WP_085496892.1">
    <property type="nucleotide sequence ID" value="NZ_FXAZ01000006.1"/>
</dbReference>
<evidence type="ECO:0000256" key="1">
    <source>
        <dbReference type="SAM" id="MobiDB-lite"/>
    </source>
</evidence>
<keyword evidence="4" id="KW-1185">Reference proteome</keyword>
<feature type="region of interest" description="Disordered" evidence="1">
    <location>
        <begin position="24"/>
        <end position="84"/>
    </location>
</feature>
<name>A0A1X7LMF7_9BACL</name>
<feature type="chain" id="PRO_5012891750" description="Lipoprotein" evidence="2">
    <location>
        <begin position="26"/>
        <end position="194"/>
    </location>
</feature>
<feature type="signal peptide" evidence="2">
    <location>
        <begin position="1"/>
        <end position="25"/>
    </location>
</feature>
<protein>
    <recommendedName>
        <fullName evidence="5">Lipoprotein</fullName>
    </recommendedName>
</protein>
<dbReference type="OrthoDB" id="2608759at2"/>
<dbReference type="Proteomes" id="UP000193834">
    <property type="component" value="Unassembled WGS sequence"/>
</dbReference>
<evidence type="ECO:0000313" key="3">
    <source>
        <dbReference type="EMBL" id="SMG55076.1"/>
    </source>
</evidence>
<keyword evidence="2" id="KW-0732">Signal</keyword>
<reference evidence="3 4" key="1">
    <citation type="submission" date="2017-04" db="EMBL/GenBank/DDBJ databases">
        <authorList>
            <person name="Afonso C.L."/>
            <person name="Miller P.J."/>
            <person name="Scott M.A."/>
            <person name="Spackman E."/>
            <person name="Goraichik I."/>
            <person name="Dimitrov K.M."/>
            <person name="Suarez D.L."/>
            <person name="Swayne D.E."/>
        </authorList>
    </citation>
    <scope>NUCLEOTIDE SEQUENCE [LARGE SCALE GENOMIC DNA]</scope>
    <source>
        <strain evidence="3 4">11</strain>
    </source>
</reference>
<dbReference type="PROSITE" id="PS51257">
    <property type="entry name" value="PROKAR_LIPOPROTEIN"/>
    <property type="match status" value="1"/>
</dbReference>